<protein>
    <submittedName>
        <fullName evidence="2">Uncharacterized protein</fullName>
    </submittedName>
</protein>
<gene>
    <name evidence="2" type="ORF">NDU88_002813</name>
</gene>
<evidence type="ECO:0000313" key="3">
    <source>
        <dbReference type="Proteomes" id="UP001066276"/>
    </source>
</evidence>
<sequence length="67" mass="7480">MLPRKRVFGMAALRKKGRARLPYKTFSLGDEHSPRARLRDPLTRGHASQQTKPSSPFVLLCSTCPSA</sequence>
<keyword evidence="3" id="KW-1185">Reference proteome</keyword>
<dbReference type="Proteomes" id="UP001066276">
    <property type="component" value="Chromosome 10"/>
</dbReference>
<comment type="caution">
    <text evidence="2">The sequence shown here is derived from an EMBL/GenBank/DDBJ whole genome shotgun (WGS) entry which is preliminary data.</text>
</comment>
<feature type="compositionally biased region" description="Basic and acidic residues" evidence="1">
    <location>
        <begin position="29"/>
        <end position="43"/>
    </location>
</feature>
<reference evidence="2" key="1">
    <citation type="journal article" date="2022" name="bioRxiv">
        <title>Sequencing and chromosome-scale assembly of the giantPleurodeles waltlgenome.</title>
        <authorList>
            <person name="Brown T."/>
            <person name="Elewa A."/>
            <person name="Iarovenko S."/>
            <person name="Subramanian E."/>
            <person name="Araus A.J."/>
            <person name="Petzold A."/>
            <person name="Susuki M."/>
            <person name="Suzuki K.-i.T."/>
            <person name="Hayashi T."/>
            <person name="Toyoda A."/>
            <person name="Oliveira C."/>
            <person name="Osipova E."/>
            <person name="Leigh N.D."/>
            <person name="Simon A."/>
            <person name="Yun M.H."/>
        </authorList>
    </citation>
    <scope>NUCLEOTIDE SEQUENCE</scope>
    <source>
        <strain evidence="2">20211129_DDA</strain>
        <tissue evidence="2">Liver</tissue>
    </source>
</reference>
<dbReference type="EMBL" id="JANPWB010000014">
    <property type="protein sequence ID" value="KAJ1097696.1"/>
    <property type="molecule type" value="Genomic_DNA"/>
</dbReference>
<proteinExistence type="predicted"/>
<organism evidence="2 3">
    <name type="scientific">Pleurodeles waltl</name>
    <name type="common">Iberian ribbed newt</name>
    <dbReference type="NCBI Taxonomy" id="8319"/>
    <lineage>
        <taxon>Eukaryota</taxon>
        <taxon>Metazoa</taxon>
        <taxon>Chordata</taxon>
        <taxon>Craniata</taxon>
        <taxon>Vertebrata</taxon>
        <taxon>Euteleostomi</taxon>
        <taxon>Amphibia</taxon>
        <taxon>Batrachia</taxon>
        <taxon>Caudata</taxon>
        <taxon>Salamandroidea</taxon>
        <taxon>Salamandridae</taxon>
        <taxon>Pleurodelinae</taxon>
        <taxon>Pleurodeles</taxon>
    </lineage>
</organism>
<dbReference type="AlphaFoldDB" id="A0AAV7M1R3"/>
<evidence type="ECO:0000313" key="2">
    <source>
        <dbReference type="EMBL" id="KAJ1097696.1"/>
    </source>
</evidence>
<name>A0AAV7M1R3_PLEWA</name>
<feature type="region of interest" description="Disordered" evidence="1">
    <location>
        <begin position="27"/>
        <end position="54"/>
    </location>
</feature>
<accession>A0AAV7M1R3</accession>
<evidence type="ECO:0000256" key="1">
    <source>
        <dbReference type="SAM" id="MobiDB-lite"/>
    </source>
</evidence>